<dbReference type="AlphaFoldDB" id="A0AA86U7N0"/>
<comment type="caution">
    <text evidence="2">The sequence shown here is derived from an EMBL/GenBank/DDBJ whole genome shotgun (WGS) entry which is preliminary data.</text>
</comment>
<dbReference type="Proteomes" id="UP001642409">
    <property type="component" value="Unassembled WGS sequence"/>
</dbReference>
<accession>A0AA86U7N0</accession>
<evidence type="ECO:0000313" key="4">
    <source>
        <dbReference type="Proteomes" id="UP001642409"/>
    </source>
</evidence>
<sequence>MQIHILLLTCLKIVLYVGILELDQINIETGVVQLYSDHIISNLHQFRLLEARQGYEIFLSFKSYISHFLLSPQTPVGRFRALRFSIPQYFIKLLLTVGPGQLDILNIVTTSLTENEKYST</sequence>
<name>A0AA86U7N0_9EUKA</name>
<proteinExistence type="predicted"/>
<protein>
    <submittedName>
        <fullName evidence="3">Hypothetical_protein</fullName>
    </submittedName>
</protein>
<reference evidence="2" key="1">
    <citation type="submission" date="2023-06" db="EMBL/GenBank/DDBJ databases">
        <authorList>
            <person name="Kurt Z."/>
        </authorList>
    </citation>
    <scope>NUCLEOTIDE SEQUENCE</scope>
</reference>
<keyword evidence="1" id="KW-0732">Signal</keyword>
<keyword evidence="4" id="KW-1185">Reference proteome</keyword>
<evidence type="ECO:0000256" key="1">
    <source>
        <dbReference type="SAM" id="SignalP"/>
    </source>
</evidence>
<evidence type="ECO:0000313" key="3">
    <source>
        <dbReference type="EMBL" id="CAL6015344.1"/>
    </source>
</evidence>
<evidence type="ECO:0000313" key="2">
    <source>
        <dbReference type="EMBL" id="CAI9942236.1"/>
    </source>
</evidence>
<dbReference type="EMBL" id="CAXDID020000073">
    <property type="protein sequence ID" value="CAL6015344.1"/>
    <property type="molecule type" value="Genomic_DNA"/>
</dbReference>
<organism evidence="2">
    <name type="scientific">Hexamita inflata</name>
    <dbReference type="NCBI Taxonomy" id="28002"/>
    <lineage>
        <taxon>Eukaryota</taxon>
        <taxon>Metamonada</taxon>
        <taxon>Diplomonadida</taxon>
        <taxon>Hexamitidae</taxon>
        <taxon>Hexamitinae</taxon>
        <taxon>Hexamita</taxon>
    </lineage>
</organism>
<feature type="signal peptide" evidence="1">
    <location>
        <begin position="1"/>
        <end position="22"/>
    </location>
</feature>
<gene>
    <name evidence="3" type="ORF">HINF_LOCUS24732</name>
    <name evidence="2" type="ORF">HINF_LOCUS29881</name>
</gene>
<dbReference type="EMBL" id="CATOUU010000699">
    <property type="protein sequence ID" value="CAI9942236.1"/>
    <property type="molecule type" value="Genomic_DNA"/>
</dbReference>
<feature type="chain" id="PRO_5041696105" evidence="1">
    <location>
        <begin position="23"/>
        <end position="120"/>
    </location>
</feature>
<reference evidence="3 4" key="2">
    <citation type="submission" date="2024-07" db="EMBL/GenBank/DDBJ databases">
        <authorList>
            <person name="Akdeniz Z."/>
        </authorList>
    </citation>
    <scope>NUCLEOTIDE SEQUENCE [LARGE SCALE GENOMIC DNA]</scope>
</reference>